<evidence type="ECO:0000256" key="1">
    <source>
        <dbReference type="SAM" id="MobiDB-lite"/>
    </source>
</evidence>
<name>A0A4Y9ZW03_9AGAM</name>
<reference evidence="2 3" key="1">
    <citation type="submission" date="2019-02" db="EMBL/GenBank/DDBJ databases">
        <title>Genome sequencing of the rare red list fungi Hericium alpestre (H. flagellum).</title>
        <authorList>
            <person name="Buettner E."/>
            <person name="Kellner H."/>
        </authorList>
    </citation>
    <scope>NUCLEOTIDE SEQUENCE [LARGE SCALE GENOMIC DNA]</scope>
    <source>
        <strain evidence="2 3">DSM 108284</strain>
    </source>
</reference>
<feature type="compositionally biased region" description="Basic and acidic residues" evidence="1">
    <location>
        <begin position="52"/>
        <end position="63"/>
    </location>
</feature>
<dbReference type="Proteomes" id="UP000298061">
    <property type="component" value="Unassembled WGS sequence"/>
</dbReference>
<dbReference type="STRING" id="135208.A0A4Y9ZW03"/>
<feature type="region of interest" description="Disordered" evidence="1">
    <location>
        <begin position="34"/>
        <end position="131"/>
    </location>
</feature>
<feature type="compositionally biased region" description="Acidic residues" evidence="1">
    <location>
        <begin position="169"/>
        <end position="194"/>
    </location>
</feature>
<accession>A0A4Y9ZW03</accession>
<sequence>MHPSNERRHRVGHAAPHVLGSVAARLDEFEELSVRRKRQKLQQEQDSDDLMEEKSSSSDRGHEQSGSIDAIHSFEEGGHDPTSAVDDISAAESDETGNSDLSTTIRMPCEQDNGGSLAHDIEAGGQQHNPSLLQAPQATEDYAEYEYNDCSLDDGIREPFVHLDHTVMDSDDSDDSDNDQFDDSMESDDEVEMSYGDLEPDDPFLSTFDFMDDDFLRKTQLDAEDVTASDLATEMQYRAFQHQPEPDTIKDVFDSKRYKQLCRENVVVDGTELPHKFFADPRDIALGLSTDGFAPFRRRKKTCWPLILFNYNLPPETRFHIANIISLGVIPGPKKPIDSDSFLWPFVQEALELA</sequence>
<dbReference type="OrthoDB" id="3251442at2759"/>
<dbReference type="InterPro" id="IPR004242">
    <property type="entry name" value="Transposase_21"/>
</dbReference>
<dbReference type="Pfam" id="PF02992">
    <property type="entry name" value="Transposase_21"/>
    <property type="match status" value="1"/>
</dbReference>
<keyword evidence="3" id="KW-1185">Reference proteome</keyword>
<gene>
    <name evidence="2" type="ORF">EWM64_g5275</name>
</gene>
<feature type="region of interest" description="Disordered" evidence="1">
    <location>
        <begin position="166"/>
        <end position="194"/>
    </location>
</feature>
<evidence type="ECO:0000313" key="3">
    <source>
        <dbReference type="Proteomes" id="UP000298061"/>
    </source>
</evidence>
<organism evidence="2 3">
    <name type="scientific">Hericium alpestre</name>
    <dbReference type="NCBI Taxonomy" id="135208"/>
    <lineage>
        <taxon>Eukaryota</taxon>
        <taxon>Fungi</taxon>
        <taxon>Dikarya</taxon>
        <taxon>Basidiomycota</taxon>
        <taxon>Agaricomycotina</taxon>
        <taxon>Agaricomycetes</taxon>
        <taxon>Russulales</taxon>
        <taxon>Hericiaceae</taxon>
        <taxon>Hericium</taxon>
    </lineage>
</organism>
<evidence type="ECO:0000313" key="2">
    <source>
        <dbReference type="EMBL" id="TFY78735.1"/>
    </source>
</evidence>
<dbReference type="EMBL" id="SFCI01000625">
    <property type="protein sequence ID" value="TFY78735.1"/>
    <property type="molecule type" value="Genomic_DNA"/>
</dbReference>
<feature type="region of interest" description="Disordered" evidence="1">
    <location>
        <begin position="1"/>
        <end position="21"/>
    </location>
</feature>
<proteinExistence type="predicted"/>
<protein>
    <submittedName>
        <fullName evidence="2">Uncharacterized protein</fullName>
    </submittedName>
</protein>
<comment type="caution">
    <text evidence="2">The sequence shown here is derived from an EMBL/GenBank/DDBJ whole genome shotgun (WGS) entry which is preliminary data.</text>
</comment>
<feature type="non-terminal residue" evidence="2">
    <location>
        <position position="354"/>
    </location>
</feature>
<dbReference type="AlphaFoldDB" id="A0A4Y9ZW03"/>